<comment type="subunit">
    <text evidence="7">The complex is composed of two ATP-binding proteins (WtpC), two transmembrane proteins (WtpB) and a solute-binding protein (WtpA).</text>
</comment>
<evidence type="ECO:0000256" key="12">
    <source>
        <dbReference type="ARBA" id="ARBA00051890"/>
    </source>
</evidence>
<dbReference type="InterPro" id="IPR003593">
    <property type="entry name" value="AAA+_ATPase"/>
</dbReference>
<dbReference type="RefSeq" id="WP_188879130.1">
    <property type="nucleotide sequence ID" value="NZ_BMOQ01000006.1"/>
</dbReference>
<comment type="similarity">
    <text evidence="6">Belongs to the ABC transporter superfamily. Sulfate/tungstate importer (TC 3.A.1.6) family.</text>
</comment>
<dbReference type="Gene3D" id="2.40.50.100">
    <property type="match status" value="1"/>
</dbReference>
<dbReference type="GO" id="GO:0043190">
    <property type="term" value="C:ATP-binding cassette (ABC) transporter complex"/>
    <property type="evidence" value="ECO:0007669"/>
    <property type="project" value="InterPro"/>
</dbReference>
<evidence type="ECO:0000256" key="2">
    <source>
        <dbReference type="ARBA" id="ARBA00022448"/>
    </source>
</evidence>
<evidence type="ECO:0000256" key="3">
    <source>
        <dbReference type="ARBA" id="ARBA00022505"/>
    </source>
</evidence>
<dbReference type="Proteomes" id="UP000608850">
    <property type="component" value="Unassembled WGS sequence"/>
</dbReference>
<dbReference type="EC" id="7.3.2.6" evidence="8"/>
<dbReference type="SUPFAM" id="SSF52540">
    <property type="entry name" value="P-loop containing nucleoside triphosphate hydrolases"/>
    <property type="match status" value="1"/>
</dbReference>
<dbReference type="InterPro" id="IPR013611">
    <property type="entry name" value="Transp-assoc_OB_typ2"/>
</dbReference>
<dbReference type="PROSITE" id="PS00211">
    <property type="entry name" value="ABC_TRANSPORTER_1"/>
    <property type="match status" value="1"/>
</dbReference>
<comment type="subcellular location">
    <subcellularLocation>
        <location evidence="1">Cell membrane</location>
        <topology evidence="1">Peripheral membrane protein</topology>
    </subcellularLocation>
</comment>
<comment type="catalytic activity">
    <reaction evidence="12">
        <text>L-arabinose(out) + ATP + H2O = L-arabinose(in) + ADP + phosphate + H(+)</text>
        <dbReference type="Rhea" id="RHEA:30007"/>
        <dbReference type="ChEBI" id="CHEBI:15377"/>
        <dbReference type="ChEBI" id="CHEBI:15378"/>
        <dbReference type="ChEBI" id="CHEBI:17535"/>
        <dbReference type="ChEBI" id="CHEBI:30616"/>
        <dbReference type="ChEBI" id="CHEBI:43474"/>
        <dbReference type="ChEBI" id="CHEBI:456216"/>
        <dbReference type="EC" id="7.5.2.13"/>
    </reaction>
    <physiologicalReaction direction="left-to-right" evidence="12">
        <dbReference type="Rhea" id="RHEA:30008"/>
    </physiologicalReaction>
</comment>
<dbReference type="InterPro" id="IPR050093">
    <property type="entry name" value="ABC_SmlMolc_Importer"/>
</dbReference>
<comment type="catalytic activity">
    <reaction evidence="10">
        <text>tungstate(in) + ATP + H2O = tungstate(out) + ADP + phosphate + H(+)</text>
        <dbReference type="Rhea" id="RHEA:35027"/>
        <dbReference type="ChEBI" id="CHEBI:15377"/>
        <dbReference type="ChEBI" id="CHEBI:15378"/>
        <dbReference type="ChEBI" id="CHEBI:30616"/>
        <dbReference type="ChEBI" id="CHEBI:43474"/>
        <dbReference type="ChEBI" id="CHEBI:46502"/>
        <dbReference type="ChEBI" id="CHEBI:456216"/>
        <dbReference type="EC" id="7.3.2.6"/>
    </reaction>
</comment>
<dbReference type="EMBL" id="BMOQ01000006">
    <property type="protein sequence ID" value="GGN21114.1"/>
    <property type="molecule type" value="Genomic_DNA"/>
</dbReference>
<keyword evidence="3" id="KW-0500">Molybdenum</keyword>
<dbReference type="Gene3D" id="3.40.50.300">
    <property type="entry name" value="P-loop containing nucleotide triphosphate hydrolases"/>
    <property type="match status" value="1"/>
</dbReference>
<evidence type="ECO:0000256" key="8">
    <source>
        <dbReference type="ARBA" id="ARBA00039025"/>
    </source>
</evidence>
<evidence type="ECO:0000256" key="11">
    <source>
        <dbReference type="ARBA" id="ARBA00050355"/>
    </source>
</evidence>
<proteinExistence type="inferred from homology"/>
<evidence type="ECO:0000256" key="16">
    <source>
        <dbReference type="ARBA" id="ARBA00066315"/>
    </source>
</evidence>
<evidence type="ECO:0000256" key="4">
    <source>
        <dbReference type="ARBA" id="ARBA00022741"/>
    </source>
</evidence>
<keyword evidence="5 18" id="KW-0067">ATP-binding</keyword>
<evidence type="ECO:0000256" key="6">
    <source>
        <dbReference type="ARBA" id="ARBA00038307"/>
    </source>
</evidence>
<evidence type="ECO:0000256" key="13">
    <source>
        <dbReference type="ARBA" id="ARBA00053454"/>
    </source>
</evidence>
<dbReference type="GO" id="GO:0016887">
    <property type="term" value="F:ATP hydrolysis activity"/>
    <property type="evidence" value="ECO:0007669"/>
    <property type="project" value="InterPro"/>
</dbReference>
<dbReference type="GO" id="GO:1901238">
    <property type="term" value="F:ABC-type tungstate transporter activity"/>
    <property type="evidence" value="ECO:0007669"/>
    <property type="project" value="UniProtKB-EC"/>
</dbReference>
<dbReference type="InterPro" id="IPR003439">
    <property type="entry name" value="ABC_transporter-like_ATP-bd"/>
</dbReference>
<dbReference type="InterPro" id="IPR017871">
    <property type="entry name" value="ABC_transporter-like_CS"/>
</dbReference>
<feature type="domain" description="ABC transporter" evidence="17">
    <location>
        <begin position="6"/>
        <end position="240"/>
    </location>
</feature>
<dbReference type="PANTHER" id="PTHR42781">
    <property type="entry name" value="SPERMIDINE/PUTRESCINE IMPORT ATP-BINDING PROTEIN POTA"/>
    <property type="match status" value="1"/>
</dbReference>
<evidence type="ECO:0000313" key="18">
    <source>
        <dbReference type="EMBL" id="GGN21114.1"/>
    </source>
</evidence>
<dbReference type="Pfam" id="PF00005">
    <property type="entry name" value="ABC_tran"/>
    <property type="match status" value="1"/>
</dbReference>
<accession>A0A830GCT0</accession>
<dbReference type="AlphaFoldDB" id="A0A830GCT0"/>
<dbReference type="OrthoDB" id="18368at2157"/>
<protein>
    <recommendedName>
        <fullName evidence="9">Molybdate/tungstate import ATP-binding protein WtpC</fullName>
        <ecNumber evidence="8">7.3.2.6</ecNumber>
        <ecNumber evidence="16">7.5.2.13</ecNumber>
    </recommendedName>
</protein>
<keyword evidence="2" id="KW-0813">Transport</keyword>
<evidence type="ECO:0000259" key="17">
    <source>
        <dbReference type="PROSITE" id="PS50893"/>
    </source>
</evidence>
<keyword evidence="4" id="KW-0547">Nucleotide-binding</keyword>
<dbReference type="Pfam" id="PF08402">
    <property type="entry name" value="TOBE_2"/>
    <property type="match status" value="1"/>
</dbReference>
<dbReference type="InterPro" id="IPR027417">
    <property type="entry name" value="P-loop_NTPase"/>
</dbReference>
<dbReference type="PROSITE" id="PS50893">
    <property type="entry name" value="ABC_TRANSPORTER_2"/>
    <property type="match status" value="1"/>
</dbReference>
<comment type="similarity">
    <text evidence="14">Belongs to the ABC transporter superfamily. Carbohydrate uptake transporter-1 (CUT1) (TC 3.A.1.1) family.</text>
</comment>
<evidence type="ECO:0000256" key="7">
    <source>
        <dbReference type="ARBA" id="ARBA00038781"/>
    </source>
</evidence>
<comment type="subunit">
    <text evidence="15">The complex is composed of two ATP-binding proteins (XacJ and XacK), two transmembrane proteins (XacH and XacI) and a solute-binding protein (XacG).</text>
</comment>
<dbReference type="PANTHER" id="PTHR42781:SF4">
    <property type="entry name" value="SPERMIDINE_PUTRESCINE IMPORT ATP-BINDING PROTEIN POTA"/>
    <property type="match status" value="1"/>
</dbReference>
<evidence type="ECO:0000256" key="9">
    <source>
        <dbReference type="ARBA" id="ARBA00041133"/>
    </source>
</evidence>
<evidence type="ECO:0000256" key="5">
    <source>
        <dbReference type="ARBA" id="ARBA00022840"/>
    </source>
</evidence>
<organism evidence="18 19">
    <name type="scientific">Halarchaeum nitratireducens</name>
    <dbReference type="NCBI Taxonomy" id="489913"/>
    <lineage>
        <taxon>Archaea</taxon>
        <taxon>Methanobacteriati</taxon>
        <taxon>Methanobacteriota</taxon>
        <taxon>Stenosarchaea group</taxon>
        <taxon>Halobacteria</taxon>
        <taxon>Halobacteriales</taxon>
        <taxon>Halobacteriaceae</taxon>
    </lineage>
</organism>
<dbReference type="FunFam" id="3.40.50.300:FF:000042">
    <property type="entry name" value="Maltose/maltodextrin ABC transporter, ATP-binding protein"/>
    <property type="match status" value="1"/>
</dbReference>
<keyword evidence="19" id="KW-1185">Reference proteome</keyword>
<dbReference type="SUPFAM" id="SSF50331">
    <property type="entry name" value="MOP-like"/>
    <property type="match status" value="1"/>
</dbReference>
<reference evidence="18 19" key="1">
    <citation type="journal article" date="2019" name="Int. J. Syst. Evol. Microbiol.">
        <title>The Global Catalogue of Microorganisms (GCM) 10K type strain sequencing project: providing services to taxonomists for standard genome sequencing and annotation.</title>
        <authorList>
            <consortium name="The Broad Institute Genomics Platform"/>
            <consortium name="The Broad Institute Genome Sequencing Center for Infectious Disease"/>
            <person name="Wu L."/>
            <person name="Ma J."/>
        </authorList>
    </citation>
    <scope>NUCLEOTIDE SEQUENCE [LARGE SCALE GENOMIC DNA]</scope>
    <source>
        <strain evidence="18 19">JCM 16331</strain>
    </source>
</reference>
<comment type="caution">
    <text evidence="18">The sequence shown here is derived from an EMBL/GenBank/DDBJ whole genome shotgun (WGS) entry which is preliminary data.</text>
</comment>
<dbReference type="SMART" id="SM00382">
    <property type="entry name" value="AAA"/>
    <property type="match status" value="1"/>
</dbReference>
<comment type="catalytic activity">
    <reaction evidence="11">
        <text>D-xylose(out) + ATP + H2O = D-xylose(in) + ADP + phosphate + H(+)</text>
        <dbReference type="Rhea" id="RHEA:29899"/>
        <dbReference type="ChEBI" id="CHEBI:15377"/>
        <dbReference type="ChEBI" id="CHEBI:15378"/>
        <dbReference type="ChEBI" id="CHEBI:30616"/>
        <dbReference type="ChEBI" id="CHEBI:43474"/>
        <dbReference type="ChEBI" id="CHEBI:53455"/>
        <dbReference type="ChEBI" id="CHEBI:456216"/>
        <dbReference type="EC" id="7.5.2.13"/>
    </reaction>
    <physiologicalReaction direction="left-to-right" evidence="11">
        <dbReference type="Rhea" id="RHEA:29900"/>
    </physiologicalReaction>
</comment>
<evidence type="ECO:0000256" key="14">
    <source>
        <dbReference type="ARBA" id="ARBA00061029"/>
    </source>
</evidence>
<sequence length="374" mass="41547">MSTETIRVESLSKRFSRERVLDGIDLTVDEGEFCVVVGPSGCGKSTLLKCIAGLEEFEDGDVYLRTRPAAELPVEERDIGFVFQEFEETLFPHKTVAENVAFGLEQQATDYDDAEVEGRIDDMLELLSIEETRDSRPSELSGGQQQRVEVARQFVRECDIMLLDDPLADLDYKLQKRMELEIRRLHERLGSTFIYVTHNQEQALTLADTLVVMNRGVIEQVGSPADVYSNPETAFVGRFVGDSNPFVATVESTGDDELDVDTDVGTMRATAVGDAGVGDESLVLVRPEAITIDDERRDNTYTGTIVGTTYTGEETETSVAIDGLDRTVQVVQADRADVGEEGDDVLVGWDADDARFFDRLSEDEEETIEELLEV</sequence>
<dbReference type="GO" id="GO:0005524">
    <property type="term" value="F:ATP binding"/>
    <property type="evidence" value="ECO:0007669"/>
    <property type="project" value="UniProtKB-KW"/>
</dbReference>
<evidence type="ECO:0000256" key="1">
    <source>
        <dbReference type="ARBA" id="ARBA00004202"/>
    </source>
</evidence>
<evidence type="ECO:0000313" key="19">
    <source>
        <dbReference type="Proteomes" id="UP000608850"/>
    </source>
</evidence>
<gene>
    <name evidence="18" type="primary">potA</name>
    <name evidence="18" type="ORF">GCM10009021_22970</name>
</gene>
<dbReference type="EC" id="7.5.2.13" evidence="16"/>
<evidence type="ECO:0000256" key="15">
    <source>
        <dbReference type="ARBA" id="ARBA00065962"/>
    </source>
</evidence>
<dbReference type="InterPro" id="IPR008995">
    <property type="entry name" value="Mo/tungstate-bd_C_term_dom"/>
</dbReference>
<comment type="function">
    <text evidence="13">Part of the ABC transporter complex XacGHIJK involved in the uptake of xylose and arabinose. Responsible for energy coupling to the transport system.</text>
</comment>
<evidence type="ECO:0000256" key="10">
    <source>
        <dbReference type="ARBA" id="ARBA00047936"/>
    </source>
</evidence>
<name>A0A830GCT0_9EURY</name>